<gene>
    <name evidence="2" type="ORF">BCR32DRAFT_251180</name>
</gene>
<dbReference type="STRING" id="1754192.A0A1Y1VU99"/>
<protein>
    <submittedName>
        <fullName evidence="2">Uncharacterized protein</fullName>
    </submittedName>
</protein>
<sequence>MSNKEGNGTKDLLDGSNFKTWKQQLYLLLKEEDLTQFIYDKKLKKISKDNIAEVDLKKHIPVDGINNLFYEKSVTKDMVKKDAKTKKILMNSIKNDLAVNIDFISSTAYEIYNLIKGINLSDDNDRIEEIKNYLNSMRFNENQDIPLSIFISNMNMKFNELEQLKSPLKDSEKFDYLYNSIPEELAIKTNIIDHQENWEETTNYLIKTHQQLKRLKEKKLKQLDVESNSVNVSSNKKYSNYNSNYNNNYNNYNNNYKNTKFNKFNNNNNKYKNKNNYNKNNHDNNNKIIKCKNCDLKTIRKIIKILNKITGGKKINNSYYSTSNSQYNKNIIIDKNNNIIKNNNIENNNKINKNNNLENKNNNLKNNCKNNNNSIDKYEEQFFEDYNDAINAESSNVSLKKSSYKKIKIFFLL</sequence>
<name>A0A1Y1VU99_9FUNG</name>
<dbReference type="AlphaFoldDB" id="A0A1Y1VU99"/>
<comment type="caution">
    <text evidence="2">The sequence shown here is derived from an EMBL/GenBank/DDBJ whole genome shotgun (WGS) entry which is preliminary data.</text>
</comment>
<proteinExistence type="predicted"/>
<evidence type="ECO:0000256" key="1">
    <source>
        <dbReference type="SAM" id="Coils"/>
    </source>
</evidence>
<dbReference type="Proteomes" id="UP000193944">
    <property type="component" value="Unassembled WGS sequence"/>
</dbReference>
<evidence type="ECO:0000313" key="3">
    <source>
        <dbReference type="Proteomes" id="UP000193944"/>
    </source>
</evidence>
<dbReference type="EMBL" id="MCFG01000536">
    <property type="protein sequence ID" value="ORX64314.1"/>
    <property type="molecule type" value="Genomic_DNA"/>
</dbReference>
<reference evidence="2 3" key="2">
    <citation type="submission" date="2016-08" db="EMBL/GenBank/DDBJ databases">
        <title>Pervasive Adenine N6-methylation of Active Genes in Fungi.</title>
        <authorList>
            <consortium name="DOE Joint Genome Institute"/>
            <person name="Mondo S.J."/>
            <person name="Dannebaum R.O."/>
            <person name="Kuo R.C."/>
            <person name="Labutti K."/>
            <person name="Haridas S."/>
            <person name="Kuo A."/>
            <person name="Salamov A."/>
            <person name="Ahrendt S.R."/>
            <person name="Lipzen A."/>
            <person name="Sullivan W."/>
            <person name="Andreopoulos W.B."/>
            <person name="Clum A."/>
            <person name="Lindquist E."/>
            <person name="Daum C."/>
            <person name="Ramamoorthy G.K."/>
            <person name="Gryganskyi A."/>
            <person name="Culley D."/>
            <person name="Magnuson J.K."/>
            <person name="James T.Y."/>
            <person name="O'Malley M.A."/>
            <person name="Stajich J.E."/>
            <person name="Spatafora J.W."/>
            <person name="Visel A."/>
            <person name="Grigoriev I.V."/>
        </authorList>
    </citation>
    <scope>NUCLEOTIDE SEQUENCE [LARGE SCALE GENOMIC DNA]</scope>
    <source>
        <strain evidence="2 3">S4</strain>
    </source>
</reference>
<feature type="coiled-coil region" evidence="1">
    <location>
        <begin position="340"/>
        <end position="381"/>
    </location>
</feature>
<reference evidence="2 3" key="1">
    <citation type="submission" date="2016-08" db="EMBL/GenBank/DDBJ databases">
        <title>A Parts List for Fungal Cellulosomes Revealed by Comparative Genomics.</title>
        <authorList>
            <consortium name="DOE Joint Genome Institute"/>
            <person name="Haitjema C.H."/>
            <person name="Gilmore S.P."/>
            <person name="Henske J.K."/>
            <person name="Solomon K.V."/>
            <person name="De Groot R."/>
            <person name="Kuo A."/>
            <person name="Mondo S.J."/>
            <person name="Salamov A.A."/>
            <person name="Labutti K."/>
            <person name="Zhao Z."/>
            <person name="Chiniquy J."/>
            <person name="Barry K."/>
            <person name="Brewer H.M."/>
            <person name="Purvine S.O."/>
            <person name="Wright A.T."/>
            <person name="Boxma B."/>
            <person name="Van Alen T."/>
            <person name="Hackstein J.H."/>
            <person name="Baker S.E."/>
            <person name="Grigoriev I.V."/>
            <person name="O'Malley M.A."/>
        </authorList>
    </citation>
    <scope>NUCLEOTIDE SEQUENCE [LARGE SCALE GENOMIC DNA]</scope>
    <source>
        <strain evidence="2 3">S4</strain>
    </source>
</reference>
<accession>A0A1Y1VU99</accession>
<keyword evidence="1" id="KW-0175">Coiled coil</keyword>
<organism evidence="2 3">
    <name type="scientific">Anaeromyces robustus</name>
    <dbReference type="NCBI Taxonomy" id="1754192"/>
    <lineage>
        <taxon>Eukaryota</taxon>
        <taxon>Fungi</taxon>
        <taxon>Fungi incertae sedis</taxon>
        <taxon>Chytridiomycota</taxon>
        <taxon>Chytridiomycota incertae sedis</taxon>
        <taxon>Neocallimastigomycetes</taxon>
        <taxon>Neocallimastigales</taxon>
        <taxon>Neocallimastigaceae</taxon>
        <taxon>Anaeromyces</taxon>
    </lineage>
</organism>
<keyword evidence="3" id="KW-1185">Reference proteome</keyword>
<evidence type="ECO:0000313" key="2">
    <source>
        <dbReference type="EMBL" id="ORX64314.1"/>
    </source>
</evidence>